<dbReference type="AlphaFoldDB" id="A0A1F5ZCU9"/>
<evidence type="ECO:0000256" key="2">
    <source>
        <dbReference type="SAM" id="Phobius"/>
    </source>
</evidence>
<evidence type="ECO:0000256" key="1">
    <source>
        <dbReference type="ARBA" id="ARBA00022481"/>
    </source>
</evidence>
<keyword evidence="2" id="KW-0472">Membrane</keyword>
<evidence type="ECO:0000313" key="4">
    <source>
        <dbReference type="Proteomes" id="UP000176854"/>
    </source>
</evidence>
<dbReference type="GO" id="GO:0015628">
    <property type="term" value="P:protein secretion by the type II secretion system"/>
    <property type="evidence" value="ECO:0007669"/>
    <property type="project" value="InterPro"/>
</dbReference>
<keyword evidence="1" id="KW-0488">Methylation</keyword>
<dbReference type="STRING" id="1798373.A2154_04960"/>
<dbReference type="Proteomes" id="UP000176854">
    <property type="component" value="Unassembled WGS sequence"/>
</dbReference>
<keyword evidence="2" id="KW-1133">Transmembrane helix</keyword>
<dbReference type="GO" id="GO:0015627">
    <property type="term" value="C:type II protein secretion system complex"/>
    <property type="evidence" value="ECO:0007669"/>
    <property type="project" value="InterPro"/>
</dbReference>
<accession>A0A1F5ZCU9</accession>
<feature type="transmembrane region" description="Helical" evidence="2">
    <location>
        <begin position="12"/>
        <end position="35"/>
    </location>
</feature>
<proteinExistence type="predicted"/>
<dbReference type="NCBIfam" id="TIGR02532">
    <property type="entry name" value="IV_pilin_GFxxxE"/>
    <property type="match status" value="1"/>
</dbReference>
<reference evidence="3 4" key="1">
    <citation type="journal article" date="2016" name="Nat. Commun.">
        <title>Thousands of microbial genomes shed light on interconnected biogeochemical processes in an aquifer system.</title>
        <authorList>
            <person name="Anantharaman K."/>
            <person name="Brown C.T."/>
            <person name="Hug L.A."/>
            <person name="Sharon I."/>
            <person name="Castelle C.J."/>
            <person name="Probst A.J."/>
            <person name="Thomas B.C."/>
            <person name="Singh A."/>
            <person name="Wilkins M.J."/>
            <person name="Karaoz U."/>
            <person name="Brodie E.L."/>
            <person name="Williams K.H."/>
            <person name="Hubbard S.S."/>
            <person name="Banfield J.F."/>
        </authorList>
    </citation>
    <scope>NUCLEOTIDE SEQUENCE [LARGE SCALE GENOMIC DNA]</scope>
</reference>
<name>A0A1F5ZCU9_9BACT</name>
<dbReference type="Pfam" id="PF07963">
    <property type="entry name" value="N_methyl"/>
    <property type="match status" value="1"/>
</dbReference>
<gene>
    <name evidence="3" type="ORF">A2154_04960</name>
</gene>
<dbReference type="EMBL" id="MFJC01000003">
    <property type="protein sequence ID" value="OGG10241.1"/>
    <property type="molecule type" value="Genomic_DNA"/>
</dbReference>
<protein>
    <recommendedName>
        <fullName evidence="5">Type II secretion system protein GspG C-terminal domain-containing protein</fullName>
    </recommendedName>
</protein>
<dbReference type="SUPFAM" id="SSF54523">
    <property type="entry name" value="Pili subunits"/>
    <property type="match status" value="1"/>
</dbReference>
<dbReference type="Gene3D" id="3.30.700.10">
    <property type="entry name" value="Glycoprotein, Type 4 Pilin"/>
    <property type="match status" value="1"/>
</dbReference>
<organism evidence="3 4">
    <name type="scientific">Candidatus Gottesmanbacteria bacterium RBG_16_43_7</name>
    <dbReference type="NCBI Taxonomy" id="1798373"/>
    <lineage>
        <taxon>Bacteria</taxon>
        <taxon>Candidatus Gottesmaniibacteriota</taxon>
    </lineage>
</organism>
<sequence>MKHDTKNSGFTLIEVLVATTIIAVITAIGMVSYATSATRSRDAKRTADLEQIRAALEMYRTDIGTYPPDLPTLVTGNYLPAVPEPPKSTDPPYNLVLPTVYSYCLETNLENTGGSTSTCTCSSATYDYCLKNP</sequence>
<dbReference type="InterPro" id="IPR045584">
    <property type="entry name" value="Pilin-like"/>
</dbReference>
<dbReference type="PRINTS" id="PR00813">
    <property type="entry name" value="BCTERIALGSPG"/>
</dbReference>
<keyword evidence="2" id="KW-0812">Transmembrane</keyword>
<evidence type="ECO:0000313" key="3">
    <source>
        <dbReference type="EMBL" id="OGG10241.1"/>
    </source>
</evidence>
<dbReference type="InterPro" id="IPR012902">
    <property type="entry name" value="N_methyl_site"/>
</dbReference>
<evidence type="ECO:0008006" key="5">
    <source>
        <dbReference type="Google" id="ProtNLM"/>
    </source>
</evidence>
<dbReference type="InterPro" id="IPR000983">
    <property type="entry name" value="Bac_GSPG_pilin"/>
</dbReference>
<comment type="caution">
    <text evidence="3">The sequence shown here is derived from an EMBL/GenBank/DDBJ whole genome shotgun (WGS) entry which is preliminary data.</text>
</comment>
<dbReference type="PROSITE" id="PS00409">
    <property type="entry name" value="PROKAR_NTER_METHYL"/>
    <property type="match status" value="1"/>
</dbReference>